<dbReference type="GO" id="GO:0043190">
    <property type="term" value="C:ATP-binding cassette (ABC) transporter complex"/>
    <property type="evidence" value="ECO:0007669"/>
    <property type="project" value="InterPro"/>
</dbReference>
<accession>A0A221KBV2</accession>
<evidence type="ECO:0000313" key="7">
    <source>
        <dbReference type="Proteomes" id="UP000199729"/>
    </source>
</evidence>
<dbReference type="GO" id="GO:0030288">
    <property type="term" value="C:outer membrane-bounded periplasmic space"/>
    <property type="evidence" value="ECO:0007669"/>
    <property type="project" value="UniProtKB-ARBA"/>
</dbReference>
<reference evidence="6 7" key="1">
    <citation type="submission" date="2017-07" db="EMBL/GenBank/DDBJ databases">
        <title>Complete Genome Sequence of the cosmetic ferment Vitreoscilla filiformis (ATCC15551).</title>
        <authorList>
            <person name="Contreras S."/>
            <person name="Sagory-Zalkind P."/>
            <person name="Blanquart H."/>
            <person name="Iltis A."/>
            <person name="Morand S.C."/>
        </authorList>
    </citation>
    <scope>NUCLEOTIDE SEQUENCE [LARGE SCALE GENOMIC DNA]</scope>
    <source>
        <strain evidence="6 7">ATCC 15551</strain>
    </source>
</reference>
<dbReference type="PIRSF" id="PIRSF002741">
    <property type="entry name" value="MppA"/>
    <property type="match status" value="1"/>
</dbReference>
<gene>
    <name evidence="6" type="ORF">VITFI_CDS0723</name>
</gene>
<dbReference type="InterPro" id="IPR039424">
    <property type="entry name" value="SBP_5"/>
</dbReference>
<dbReference type="PANTHER" id="PTHR30290">
    <property type="entry name" value="PERIPLASMIC BINDING COMPONENT OF ABC TRANSPORTER"/>
    <property type="match status" value="1"/>
</dbReference>
<keyword evidence="4" id="KW-0732">Signal</keyword>
<dbReference type="Pfam" id="PF00496">
    <property type="entry name" value="SBP_bac_5"/>
    <property type="match status" value="1"/>
</dbReference>
<dbReference type="Proteomes" id="UP000199729">
    <property type="component" value="Chromosome"/>
</dbReference>
<dbReference type="SUPFAM" id="SSF53850">
    <property type="entry name" value="Periplasmic binding protein-like II"/>
    <property type="match status" value="1"/>
</dbReference>
<sequence length="601" mass="66819">MAHTATLAASTALPDGAFAQGSAARALKRLRVAFNTAETGFDPAQISDLYSATVIAHIIEPPYTYDHLARPVQVRPLTAAGPLESSADFLSHTLRIRPGIFFADDPAFNGQPRELVAADYAYALRRHFDPRYKSPNRAGLADAQILGLQALYEEALKTRQPFDYDRPVPGVEVLDRYTLRIRLGKPDPRFIHMLTSASLMGAVAREVVERYGDDIMAHPVGTGPFRLVQWRRSSLIALERNPTFREMRYEAHPAPDDAAGQAILQKLGGQRLPLVDRIEFSIIEGVQPGWLAFLAGDLDMTSVPPDYAASAMQNGHTAPNLARQGITVQRVPRADVAYTYFNMADPVVGGYTPEKVALRRAISLAYDVEREIRQVRRGLAIAAQGVVPPQTYGFDDRTRSGMSDYDPARAKALLDLYGYLDRNGDGWRELPDGRPLVLRYPTQSDEGNRPFTELWRKCMKEVGLNMVFEYGQWGAQLKQAQAGTLMMWTLGSAASTPDGQDPLSMVYGPLKGAGNFSGFDLPAFNQVFDRMGRLPDGPERLALFAQARRLMVAWMPVKAHSHRIRLLAVQPWLVGYQEHPFNRDFGRYVDVDPNRQPAARA</sequence>
<evidence type="ECO:0000256" key="2">
    <source>
        <dbReference type="ARBA" id="ARBA00005695"/>
    </source>
</evidence>
<keyword evidence="3" id="KW-0813">Transport</keyword>
<dbReference type="AlphaFoldDB" id="A0A221KBV2"/>
<evidence type="ECO:0000259" key="5">
    <source>
        <dbReference type="Pfam" id="PF00496"/>
    </source>
</evidence>
<evidence type="ECO:0000313" key="6">
    <source>
        <dbReference type="EMBL" id="ASM76502.1"/>
    </source>
</evidence>
<comment type="similarity">
    <text evidence="2">Belongs to the bacterial solute-binding protein 5 family.</text>
</comment>
<dbReference type="PANTHER" id="PTHR30290:SF10">
    <property type="entry name" value="PERIPLASMIC OLIGOPEPTIDE-BINDING PROTEIN-RELATED"/>
    <property type="match status" value="1"/>
</dbReference>
<name>A0A221KBV2_VITFI</name>
<comment type="subcellular location">
    <subcellularLocation>
        <location evidence="1">Cell envelope</location>
    </subcellularLocation>
</comment>
<dbReference type="Gene3D" id="3.10.105.10">
    <property type="entry name" value="Dipeptide-binding Protein, Domain 3"/>
    <property type="match status" value="1"/>
</dbReference>
<evidence type="ECO:0000256" key="4">
    <source>
        <dbReference type="ARBA" id="ARBA00022729"/>
    </source>
</evidence>
<dbReference type="KEGG" id="vff:VITFI_CDS0723"/>
<dbReference type="Gene3D" id="3.40.190.10">
    <property type="entry name" value="Periplasmic binding protein-like II"/>
    <property type="match status" value="1"/>
</dbReference>
<dbReference type="InterPro" id="IPR030678">
    <property type="entry name" value="Peptide/Ni-bd"/>
</dbReference>
<evidence type="ECO:0000256" key="3">
    <source>
        <dbReference type="ARBA" id="ARBA00022448"/>
    </source>
</evidence>
<feature type="domain" description="Solute-binding protein family 5" evidence="5">
    <location>
        <begin position="74"/>
        <end position="509"/>
    </location>
</feature>
<dbReference type="GO" id="GO:0015833">
    <property type="term" value="P:peptide transport"/>
    <property type="evidence" value="ECO:0007669"/>
    <property type="project" value="TreeGrafter"/>
</dbReference>
<evidence type="ECO:0000256" key="1">
    <source>
        <dbReference type="ARBA" id="ARBA00004196"/>
    </source>
</evidence>
<dbReference type="GO" id="GO:1904680">
    <property type="term" value="F:peptide transmembrane transporter activity"/>
    <property type="evidence" value="ECO:0007669"/>
    <property type="project" value="TreeGrafter"/>
</dbReference>
<protein>
    <submittedName>
        <fullName evidence="6">Bicyclomycin resistance protein</fullName>
    </submittedName>
</protein>
<organism evidence="6 7">
    <name type="scientific">Vitreoscilla filiformis</name>
    <dbReference type="NCBI Taxonomy" id="63"/>
    <lineage>
        <taxon>Bacteria</taxon>
        <taxon>Pseudomonadati</taxon>
        <taxon>Pseudomonadota</taxon>
        <taxon>Betaproteobacteria</taxon>
        <taxon>Neisseriales</taxon>
        <taxon>Neisseriaceae</taxon>
        <taxon>Vitreoscilla</taxon>
    </lineage>
</organism>
<dbReference type="EMBL" id="CP022423">
    <property type="protein sequence ID" value="ASM76502.1"/>
    <property type="molecule type" value="Genomic_DNA"/>
</dbReference>
<proteinExistence type="inferred from homology"/>
<dbReference type="InterPro" id="IPR000914">
    <property type="entry name" value="SBP_5_dom"/>
</dbReference>
<keyword evidence="7" id="KW-1185">Reference proteome</keyword>